<evidence type="ECO:0000313" key="4">
    <source>
        <dbReference type="EMBL" id="CAK7932325.1"/>
    </source>
</evidence>
<name>A0AAV1UFY3_9STRA</name>
<dbReference type="Gene3D" id="2.30.29.30">
    <property type="entry name" value="Pleckstrin-homology domain (PH domain)/Phosphotyrosine-binding domain (PTB)"/>
    <property type="match status" value="1"/>
</dbReference>
<feature type="domain" description="PH" evidence="3">
    <location>
        <begin position="747"/>
        <end position="850"/>
    </location>
</feature>
<organism evidence="4 5">
    <name type="scientific">Peronospora matthiolae</name>
    <dbReference type="NCBI Taxonomy" id="2874970"/>
    <lineage>
        <taxon>Eukaryota</taxon>
        <taxon>Sar</taxon>
        <taxon>Stramenopiles</taxon>
        <taxon>Oomycota</taxon>
        <taxon>Peronosporomycetes</taxon>
        <taxon>Peronosporales</taxon>
        <taxon>Peronosporaceae</taxon>
        <taxon>Peronospora</taxon>
    </lineage>
</organism>
<keyword evidence="1" id="KW-0175">Coiled coil</keyword>
<dbReference type="AlphaFoldDB" id="A0AAV1UFY3"/>
<feature type="compositionally biased region" description="Polar residues" evidence="2">
    <location>
        <begin position="400"/>
        <end position="416"/>
    </location>
</feature>
<comment type="caution">
    <text evidence="4">The sequence shown here is derived from an EMBL/GenBank/DDBJ whole genome shotgun (WGS) entry which is preliminary data.</text>
</comment>
<evidence type="ECO:0000259" key="3">
    <source>
        <dbReference type="PROSITE" id="PS50003"/>
    </source>
</evidence>
<accession>A0AAV1UFY3</accession>
<evidence type="ECO:0000313" key="5">
    <source>
        <dbReference type="Proteomes" id="UP001162060"/>
    </source>
</evidence>
<feature type="region of interest" description="Disordered" evidence="2">
    <location>
        <begin position="400"/>
        <end position="422"/>
    </location>
</feature>
<protein>
    <recommendedName>
        <fullName evidence="3">PH domain-containing protein</fullName>
    </recommendedName>
</protein>
<evidence type="ECO:0000256" key="1">
    <source>
        <dbReference type="SAM" id="Coils"/>
    </source>
</evidence>
<dbReference type="Proteomes" id="UP001162060">
    <property type="component" value="Unassembled WGS sequence"/>
</dbReference>
<dbReference type="PROSITE" id="PS50003">
    <property type="entry name" value="PH_DOMAIN"/>
    <property type="match status" value="1"/>
</dbReference>
<evidence type="ECO:0000256" key="2">
    <source>
        <dbReference type="SAM" id="MobiDB-lite"/>
    </source>
</evidence>
<gene>
    <name evidence="4" type="ORF">PM001_LOCUS17475</name>
</gene>
<dbReference type="InterPro" id="IPR001849">
    <property type="entry name" value="PH_domain"/>
</dbReference>
<dbReference type="SMART" id="SM00233">
    <property type="entry name" value="PH"/>
    <property type="match status" value="1"/>
</dbReference>
<dbReference type="InterPro" id="IPR011993">
    <property type="entry name" value="PH-like_dom_sf"/>
</dbReference>
<reference evidence="4" key="1">
    <citation type="submission" date="2024-01" db="EMBL/GenBank/DDBJ databases">
        <authorList>
            <person name="Webb A."/>
        </authorList>
    </citation>
    <scope>NUCLEOTIDE SEQUENCE</scope>
    <source>
        <strain evidence="4">Pm1</strain>
    </source>
</reference>
<feature type="coiled-coil region" evidence="1">
    <location>
        <begin position="644"/>
        <end position="678"/>
    </location>
</feature>
<sequence>MASGTDLVPLFTSSRASNGSGFQLHQAGIDVLLGAKLLTRKVALVGVHYATDNSQSTEESERGLFLSPSAVSVSKQNANMLLLVLQGVSLVEESFWGSLVFVLSSHVVVVTDGAISAAKIQTALPFLKDFARLQVVDGDGDTDRNELLLQELTPHLTWGAVDLKIKDMNGCDSPSTYFEQQLAGGSTDAQLLLKALVPVRDCVVLKSISFQGPNLPHTSPKLLTHVADRLDCKSFFGRYMDGALLVRLIRSLTHVMAAPDGSSIVLQRVVANVVATHWQELVQRAYEAYCDLLHARLSVYERTPVTAEYLVDVTERKLMSSHLQNNQQLDVADAEPGIYSAFDEFGNLKTHQMSEENANGRDNMATSPATAPLNTGLFSFLKNRAGRAFSKQVSRLPASRWNTSGRVGGQATTENYPDSRGGTLADVNEAEADLLVKPKAAGAPEQLLARCTACIASYLVPSEYLNTPSEMMPVDTVVLNAVHADGLDKANAVLEPFLVDLRGPASYNSDLSCPFDSTDLWVKLARVRRRFDRANEVSSAVFCGELLRYLHSVVLQKNETDTVAQQELRGRTESSIMLVDKKSVSGSVALTRVPLEMLTYKNNLEAMVSQYNFVSRGPQAAKVLGGFFHGPVRSQLRYLVQQEHDRFSAACEVKERRIEELKESLKSKERQVQRITKVNTEWSLQERRAIAEIERSHAEQKSSLEGAILGIETQIERALADQQALYQSTMQATRHTIDTVDRVADEGRMVSGYLERYEKGHVFTSRWRQYFYVLKHATLTRYKSKSEYEERGPPLEQPISISGYSVVRSRTDELKIKLVPADASRRMYRFRAPASVGREVWMKRFTEATQFRSR</sequence>
<dbReference type="SUPFAM" id="SSF50729">
    <property type="entry name" value="PH domain-like"/>
    <property type="match status" value="1"/>
</dbReference>
<dbReference type="EMBL" id="CAKLBY020000189">
    <property type="protein sequence ID" value="CAK7932325.1"/>
    <property type="molecule type" value="Genomic_DNA"/>
</dbReference>
<proteinExistence type="predicted"/>
<dbReference type="Pfam" id="PF00169">
    <property type="entry name" value="PH"/>
    <property type="match status" value="1"/>
</dbReference>